<dbReference type="AlphaFoldDB" id="A0A9X1RUY7"/>
<name>A0A9X1RUY7_9FLAO</name>
<evidence type="ECO:0008006" key="3">
    <source>
        <dbReference type="Google" id="ProtNLM"/>
    </source>
</evidence>
<evidence type="ECO:0000313" key="1">
    <source>
        <dbReference type="EMBL" id="MCB7479826.1"/>
    </source>
</evidence>
<organism evidence="1 2">
    <name type="scientific">Christiangramia sediminis</name>
    <dbReference type="NCBI Taxonomy" id="2881336"/>
    <lineage>
        <taxon>Bacteria</taxon>
        <taxon>Pseudomonadati</taxon>
        <taxon>Bacteroidota</taxon>
        <taxon>Flavobacteriia</taxon>
        <taxon>Flavobacteriales</taxon>
        <taxon>Flavobacteriaceae</taxon>
        <taxon>Christiangramia</taxon>
    </lineage>
</organism>
<dbReference type="Proteomes" id="UP001139414">
    <property type="component" value="Unassembled WGS sequence"/>
</dbReference>
<comment type="caution">
    <text evidence="1">The sequence shown here is derived from an EMBL/GenBank/DDBJ whole genome shotgun (WGS) entry which is preliminary data.</text>
</comment>
<accession>A0A9X1RUY7</accession>
<proteinExistence type="predicted"/>
<keyword evidence="2" id="KW-1185">Reference proteome</keyword>
<sequence>MRQLITIMILSLLIMSCENKKKSSSSNETDLMERSFSDFKDLAVFKEYNKITDTSYAKDGYDSTHRITHIKRNEENIVLFNKITIDENYQEHYSIIDTLKIKDLNSNIYISIGYCEMKNTLPEEIITIMRRTEKDTIQEILKAWKANSETKKIEKIKDITKLKCLNEYYSGA</sequence>
<protein>
    <recommendedName>
        <fullName evidence="3">Lipoprotein</fullName>
    </recommendedName>
</protein>
<dbReference type="RefSeq" id="WP_229337224.1">
    <property type="nucleotide sequence ID" value="NZ_JAJBZG010000001.1"/>
</dbReference>
<dbReference type="PROSITE" id="PS51257">
    <property type="entry name" value="PROKAR_LIPOPROTEIN"/>
    <property type="match status" value="1"/>
</dbReference>
<dbReference type="EMBL" id="JAJBZG010000001">
    <property type="protein sequence ID" value="MCB7479826.1"/>
    <property type="molecule type" value="Genomic_DNA"/>
</dbReference>
<reference evidence="1" key="1">
    <citation type="submission" date="2021-10" db="EMBL/GenBank/DDBJ databases">
        <title>Gramella sp. ASW11-100T, isolated from marine sediment.</title>
        <authorList>
            <person name="Xia C."/>
        </authorList>
    </citation>
    <scope>NUCLEOTIDE SEQUENCE</scope>
    <source>
        <strain evidence="1">ASW11-100</strain>
    </source>
</reference>
<gene>
    <name evidence="1" type="ORF">LGQ90_01005</name>
</gene>
<evidence type="ECO:0000313" key="2">
    <source>
        <dbReference type="Proteomes" id="UP001139414"/>
    </source>
</evidence>